<feature type="binding site" evidence="11">
    <location>
        <begin position="8"/>
        <end position="15"/>
    </location>
    <ligand>
        <name>ATP</name>
        <dbReference type="ChEBI" id="CHEBI:30616"/>
    </ligand>
</feature>
<evidence type="ECO:0000256" key="3">
    <source>
        <dbReference type="ARBA" id="ARBA00022679"/>
    </source>
</evidence>
<dbReference type="InterPro" id="IPR046884">
    <property type="entry name" value="MnmA-like_central"/>
</dbReference>
<dbReference type="GO" id="GO:0000049">
    <property type="term" value="F:tRNA binding"/>
    <property type="evidence" value="ECO:0007669"/>
    <property type="project" value="UniProtKB-KW"/>
</dbReference>
<keyword evidence="7 11" id="KW-0694">RNA-binding</keyword>
<feature type="binding site" evidence="11">
    <location>
        <position position="125"/>
    </location>
    <ligand>
        <name>ATP</name>
        <dbReference type="ChEBI" id="CHEBI:30616"/>
    </ligand>
</feature>
<dbReference type="GO" id="GO:0005524">
    <property type="term" value="F:ATP binding"/>
    <property type="evidence" value="ECO:0007669"/>
    <property type="project" value="UniProtKB-KW"/>
</dbReference>
<protein>
    <recommendedName>
        <fullName evidence="11">tRNA-specific 2-thiouridylase MnmA</fullName>
        <ecNumber evidence="11">2.8.1.13</ecNumber>
    </recommendedName>
</protein>
<keyword evidence="15" id="KW-1185">Reference proteome</keyword>
<comment type="subcellular location">
    <subcellularLocation>
        <location evidence="11">Cytoplasm</location>
    </subcellularLocation>
</comment>
<dbReference type="RefSeq" id="WP_074718141.1">
    <property type="nucleotide sequence ID" value="NZ_FNPG01000021.1"/>
</dbReference>
<proteinExistence type="inferred from homology"/>
<dbReference type="FunFam" id="2.30.30.280:FF:000001">
    <property type="entry name" value="tRNA-specific 2-thiouridylase MnmA"/>
    <property type="match status" value="1"/>
</dbReference>
<name>A0A1H3KM15_9FIRM</name>
<evidence type="ECO:0000256" key="4">
    <source>
        <dbReference type="ARBA" id="ARBA00022694"/>
    </source>
</evidence>
<dbReference type="InterPro" id="IPR014729">
    <property type="entry name" value="Rossmann-like_a/b/a_fold"/>
</dbReference>
<feature type="active site" description="Cysteine persulfide intermediate" evidence="11">
    <location>
        <position position="198"/>
    </location>
</feature>
<dbReference type="GO" id="GO:0103016">
    <property type="term" value="F:tRNA-uridine 2-sulfurtransferase activity"/>
    <property type="evidence" value="ECO:0007669"/>
    <property type="project" value="UniProtKB-EC"/>
</dbReference>
<organism evidence="14 15">
    <name type="scientific">Lachnobacterium bovis DSM 14045</name>
    <dbReference type="NCBI Taxonomy" id="1122142"/>
    <lineage>
        <taxon>Bacteria</taxon>
        <taxon>Bacillati</taxon>
        <taxon>Bacillota</taxon>
        <taxon>Clostridia</taxon>
        <taxon>Lachnospirales</taxon>
        <taxon>Lachnospiraceae</taxon>
        <taxon>Lachnobacterium</taxon>
    </lineage>
</organism>
<evidence type="ECO:0000256" key="1">
    <source>
        <dbReference type="ARBA" id="ARBA00022490"/>
    </source>
</evidence>
<dbReference type="PANTHER" id="PTHR11933">
    <property type="entry name" value="TRNA 5-METHYLAMINOMETHYL-2-THIOURIDYLATE -METHYLTRANSFERASE"/>
    <property type="match status" value="1"/>
</dbReference>
<keyword evidence="4 11" id="KW-0819">tRNA processing</keyword>
<dbReference type="Pfam" id="PF20258">
    <property type="entry name" value="tRNA_Me_trans_C"/>
    <property type="match status" value="1"/>
</dbReference>
<dbReference type="CDD" id="cd01998">
    <property type="entry name" value="MnmA_TRMU-like"/>
    <property type="match status" value="1"/>
</dbReference>
<dbReference type="FunFam" id="3.40.50.620:FF:000115">
    <property type="entry name" value="tRNA-specific 2-thiouridylase MnmA"/>
    <property type="match status" value="1"/>
</dbReference>
<evidence type="ECO:0000256" key="2">
    <source>
        <dbReference type="ARBA" id="ARBA00022555"/>
    </source>
</evidence>
<feature type="active site" description="Nucleophile" evidence="11">
    <location>
        <position position="101"/>
    </location>
</feature>
<dbReference type="NCBIfam" id="NF001138">
    <property type="entry name" value="PRK00143.1"/>
    <property type="match status" value="1"/>
</dbReference>
<feature type="binding site" evidence="11">
    <location>
        <position position="34"/>
    </location>
    <ligand>
        <name>ATP</name>
        <dbReference type="ChEBI" id="CHEBI:30616"/>
    </ligand>
</feature>
<evidence type="ECO:0000256" key="11">
    <source>
        <dbReference type="HAMAP-Rule" id="MF_00144"/>
    </source>
</evidence>
<feature type="region of interest" description="Interaction with tRNA" evidence="11">
    <location>
        <begin position="148"/>
        <end position="150"/>
    </location>
</feature>
<evidence type="ECO:0000256" key="10">
    <source>
        <dbReference type="ARBA" id="ARBA00056575"/>
    </source>
</evidence>
<dbReference type="InterPro" id="IPR004506">
    <property type="entry name" value="MnmA-like"/>
</dbReference>
<feature type="site" description="Interaction with tRNA" evidence="11">
    <location>
        <position position="337"/>
    </location>
</feature>
<evidence type="ECO:0000259" key="13">
    <source>
        <dbReference type="Pfam" id="PF20259"/>
    </source>
</evidence>
<comment type="catalytic activity">
    <reaction evidence="9 11">
        <text>S-sulfanyl-L-cysteinyl-[protein] + uridine(34) in tRNA + AH2 + ATP = 2-thiouridine(34) in tRNA + L-cysteinyl-[protein] + A + AMP + diphosphate + H(+)</text>
        <dbReference type="Rhea" id="RHEA:47032"/>
        <dbReference type="Rhea" id="RHEA-COMP:10131"/>
        <dbReference type="Rhea" id="RHEA-COMP:11726"/>
        <dbReference type="Rhea" id="RHEA-COMP:11727"/>
        <dbReference type="Rhea" id="RHEA-COMP:11728"/>
        <dbReference type="ChEBI" id="CHEBI:13193"/>
        <dbReference type="ChEBI" id="CHEBI:15378"/>
        <dbReference type="ChEBI" id="CHEBI:17499"/>
        <dbReference type="ChEBI" id="CHEBI:29950"/>
        <dbReference type="ChEBI" id="CHEBI:30616"/>
        <dbReference type="ChEBI" id="CHEBI:33019"/>
        <dbReference type="ChEBI" id="CHEBI:61963"/>
        <dbReference type="ChEBI" id="CHEBI:65315"/>
        <dbReference type="ChEBI" id="CHEBI:87170"/>
        <dbReference type="ChEBI" id="CHEBI:456215"/>
        <dbReference type="EC" id="2.8.1.13"/>
    </reaction>
</comment>
<dbReference type="Proteomes" id="UP000183918">
    <property type="component" value="Unassembled WGS sequence"/>
</dbReference>
<accession>A0A1H3KM15</accession>
<dbReference type="NCBIfam" id="TIGR00420">
    <property type="entry name" value="trmU"/>
    <property type="match status" value="1"/>
</dbReference>
<feature type="domain" description="tRNA-specific 2-thiouridylase MnmA-like C-terminal" evidence="12">
    <location>
        <begin position="278"/>
        <end position="353"/>
    </location>
</feature>
<keyword evidence="2 11" id="KW-0820">tRNA-binding</keyword>
<reference evidence="14 15" key="1">
    <citation type="submission" date="2016-10" db="EMBL/GenBank/DDBJ databases">
        <authorList>
            <person name="de Groot N.N."/>
        </authorList>
    </citation>
    <scope>NUCLEOTIDE SEQUENCE [LARGE SCALE GENOMIC DNA]</scope>
    <source>
        <strain evidence="14 15">DSM 14045</strain>
    </source>
</reference>
<dbReference type="STRING" id="1122142.SAMN02910414_01753"/>
<dbReference type="Pfam" id="PF03054">
    <property type="entry name" value="tRNA_Me_trans"/>
    <property type="match status" value="1"/>
</dbReference>
<dbReference type="eggNOG" id="COG0482">
    <property type="taxonomic scope" value="Bacteria"/>
</dbReference>
<evidence type="ECO:0000256" key="8">
    <source>
        <dbReference type="ARBA" id="ARBA00023157"/>
    </source>
</evidence>
<evidence type="ECO:0000256" key="6">
    <source>
        <dbReference type="ARBA" id="ARBA00022840"/>
    </source>
</evidence>
<dbReference type="EC" id="2.8.1.13" evidence="11"/>
<dbReference type="OrthoDB" id="9800696at2"/>
<feature type="domain" description="tRNA-specific 2-thiouridylase MnmA-like central" evidence="13">
    <location>
        <begin position="208"/>
        <end position="271"/>
    </location>
</feature>
<dbReference type="GO" id="GO:0005737">
    <property type="term" value="C:cytoplasm"/>
    <property type="evidence" value="ECO:0007669"/>
    <property type="project" value="UniProtKB-SubCell"/>
</dbReference>
<evidence type="ECO:0000256" key="5">
    <source>
        <dbReference type="ARBA" id="ARBA00022741"/>
    </source>
</evidence>
<dbReference type="InterPro" id="IPR023382">
    <property type="entry name" value="MnmA-like_central_sf"/>
</dbReference>
<comment type="caution">
    <text evidence="11">Lacks conserved residue(s) required for the propagation of feature annotation.</text>
</comment>
<dbReference type="Gene3D" id="2.30.30.280">
    <property type="entry name" value="Adenine nucleotide alpha hydrolases-like domains"/>
    <property type="match status" value="1"/>
</dbReference>
<evidence type="ECO:0000259" key="12">
    <source>
        <dbReference type="Pfam" id="PF20258"/>
    </source>
</evidence>
<evidence type="ECO:0000313" key="15">
    <source>
        <dbReference type="Proteomes" id="UP000183918"/>
    </source>
</evidence>
<dbReference type="GO" id="GO:0002143">
    <property type="term" value="P:tRNA wobble position uridine thiolation"/>
    <property type="evidence" value="ECO:0007669"/>
    <property type="project" value="TreeGrafter"/>
</dbReference>
<dbReference type="Gene3D" id="3.40.50.620">
    <property type="entry name" value="HUPs"/>
    <property type="match status" value="1"/>
</dbReference>
<keyword evidence="1 11" id="KW-0963">Cytoplasm</keyword>
<dbReference type="HAMAP" id="MF_00144">
    <property type="entry name" value="tRNA_thiouridyl_MnmA"/>
    <property type="match status" value="1"/>
</dbReference>
<evidence type="ECO:0000256" key="9">
    <source>
        <dbReference type="ARBA" id="ARBA00051542"/>
    </source>
</evidence>
<evidence type="ECO:0000256" key="7">
    <source>
        <dbReference type="ARBA" id="ARBA00022884"/>
    </source>
</evidence>
<keyword evidence="5 11" id="KW-0547">Nucleotide-binding</keyword>
<feature type="region of interest" description="Interaction with tRNA" evidence="11">
    <location>
        <begin position="304"/>
        <end position="305"/>
    </location>
</feature>
<dbReference type="Pfam" id="PF20259">
    <property type="entry name" value="tRNA_Me_trans_M"/>
    <property type="match status" value="1"/>
</dbReference>
<feature type="disulfide bond" description="Alternate" evidence="11">
    <location>
        <begin position="101"/>
        <end position="198"/>
    </location>
</feature>
<comment type="function">
    <text evidence="10 11">Catalyzes the 2-thiolation of uridine at the wobble position (U34) of tRNA, leading to the formation of s(2)U34.</text>
</comment>
<keyword evidence="6 11" id="KW-0067">ATP-binding</keyword>
<dbReference type="AlphaFoldDB" id="A0A1H3KM15"/>
<evidence type="ECO:0000313" key="14">
    <source>
        <dbReference type="EMBL" id="SDY53096.1"/>
    </source>
</evidence>
<keyword evidence="8 11" id="KW-1015">Disulfide bond</keyword>
<comment type="similarity">
    <text evidence="11">Belongs to the MnmA/TRMU family.</text>
</comment>
<gene>
    <name evidence="11" type="primary">mnmA</name>
    <name evidence="14" type="ORF">SAMN02910414_01753</name>
</gene>
<keyword evidence="3 11" id="KW-0808">Transferase</keyword>
<dbReference type="SUPFAM" id="SSF52402">
    <property type="entry name" value="Adenine nucleotide alpha hydrolases-like"/>
    <property type="match status" value="1"/>
</dbReference>
<feature type="site" description="Interaction with tRNA" evidence="11">
    <location>
        <position position="126"/>
    </location>
</feature>
<dbReference type="EMBL" id="FNPG01000021">
    <property type="protein sequence ID" value="SDY53096.1"/>
    <property type="molecule type" value="Genomic_DNA"/>
</dbReference>
<dbReference type="PANTHER" id="PTHR11933:SF5">
    <property type="entry name" value="MITOCHONDRIAL TRNA-SPECIFIC 2-THIOURIDYLASE 1"/>
    <property type="match status" value="1"/>
</dbReference>
<sequence length="356" mass="40126">MKKKVIVGLSGGVDSSVTSYLLKEQGYEVIGMTMRTWDDSKDDILSQSSDELIINDAKRVAQAIGIEHYVVDFHEEFRKEVINYFIDEYKNARTPNPCVVCNRAIKWKALFTAAEKFGADYVATGHYAKIEQLENGRYVIKNSKTAQKDQTYALYNLTQEQLQKTLLPLGEYEKTRIREIAEEVNIPVADKKDSQDICFIKDGDYASFIEKETKQTFEKGDFVDLNGNVLGEHKGIIHYTIGQRKGLGITAATPLFVKEIRPETNEVVVCQSDDLFSKVCYVENVNFMAISNLTGPYNTIGKIRYSHKGSECIIEPVTDSKIKCTFNEPQRAFTPGQSAVFYEDGHVLCGGTIVLQ</sequence>
<dbReference type="Gene3D" id="2.40.30.10">
    <property type="entry name" value="Translation factors"/>
    <property type="match status" value="1"/>
</dbReference>
<dbReference type="InterPro" id="IPR046885">
    <property type="entry name" value="MnmA-like_C"/>
</dbReference>